<sequence length="196" mass="21851">MVIRRGWKSLREHFRYICTPSDCVAHLQRTMPKSGKSGRNIVEMLTDKGNEQAANANATTPVQPEDEITPASLKELISSTIRSEISSLQSEVLSELCSAVSTLQTTLSSQAQKIGDIETALNDSDGRLTAVEKLCNTLQTENTSLKLKLDNLENRLQRQNLRIVGIPEGSEGQNPGGFYDFIFHQTVWRRPLYKTS</sequence>
<proteinExistence type="predicted"/>
<evidence type="ECO:0000313" key="2">
    <source>
        <dbReference type="EMBL" id="KAL0152458.1"/>
    </source>
</evidence>
<keyword evidence="1" id="KW-0175">Coiled coil</keyword>
<accession>A0ABD0MTF7</accession>
<organism evidence="2 3">
    <name type="scientific">Cirrhinus mrigala</name>
    <name type="common">Mrigala</name>
    <dbReference type="NCBI Taxonomy" id="683832"/>
    <lineage>
        <taxon>Eukaryota</taxon>
        <taxon>Metazoa</taxon>
        <taxon>Chordata</taxon>
        <taxon>Craniata</taxon>
        <taxon>Vertebrata</taxon>
        <taxon>Euteleostomi</taxon>
        <taxon>Actinopterygii</taxon>
        <taxon>Neopterygii</taxon>
        <taxon>Teleostei</taxon>
        <taxon>Ostariophysi</taxon>
        <taxon>Cypriniformes</taxon>
        <taxon>Cyprinidae</taxon>
        <taxon>Labeoninae</taxon>
        <taxon>Labeonini</taxon>
        <taxon>Cirrhinus</taxon>
    </lineage>
</organism>
<protein>
    <submittedName>
        <fullName evidence="2">Uncharacterized protein</fullName>
    </submittedName>
</protein>
<evidence type="ECO:0000256" key="1">
    <source>
        <dbReference type="SAM" id="Coils"/>
    </source>
</evidence>
<gene>
    <name evidence="2" type="ORF">M9458_052181</name>
</gene>
<evidence type="ECO:0000313" key="3">
    <source>
        <dbReference type="Proteomes" id="UP001529510"/>
    </source>
</evidence>
<dbReference type="AlphaFoldDB" id="A0ABD0MTF7"/>
<comment type="caution">
    <text evidence="2">The sequence shown here is derived from an EMBL/GenBank/DDBJ whole genome shotgun (WGS) entry which is preliminary data.</text>
</comment>
<dbReference type="EMBL" id="JAMKFB020000189">
    <property type="protein sequence ID" value="KAL0152458.1"/>
    <property type="molecule type" value="Genomic_DNA"/>
</dbReference>
<name>A0ABD0MTF7_CIRMR</name>
<reference evidence="2 3" key="1">
    <citation type="submission" date="2024-05" db="EMBL/GenBank/DDBJ databases">
        <title>Genome sequencing and assembly of Indian major carp, Cirrhinus mrigala (Hamilton, 1822).</title>
        <authorList>
            <person name="Mohindra V."/>
            <person name="Chowdhury L.M."/>
            <person name="Lal K."/>
            <person name="Jena J.K."/>
        </authorList>
    </citation>
    <scope>NUCLEOTIDE SEQUENCE [LARGE SCALE GENOMIC DNA]</scope>
    <source>
        <strain evidence="2">CM1030</strain>
        <tissue evidence="2">Blood</tissue>
    </source>
</reference>
<dbReference type="Proteomes" id="UP001529510">
    <property type="component" value="Unassembled WGS sequence"/>
</dbReference>
<feature type="coiled-coil region" evidence="1">
    <location>
        <begin position="135"/>
        <end position="162"/>
    </location>
</feature>
<keyword evidence="3" id="KW-1185">Reference proteome</keyword>